<keyword evidence="2 4" id="KW-0560">Oxidoreductase</keyword>
<keyword evidence="4" id="KW-0511">Multifunctional enzyme</keyword>
<sequence length="306" mass="33386">MILVLGATGFLGKRVIRQLEAAEKDFTATSLSAGADLRDRAQTLELFEKVKPAYVLNCAAYVGGIQFGLKHQAEMFRNNLLMTINLLEAATTTNVRRVVNPISNCAYPGDATLFREDEFWDGPLHDSVMTYGFVRKASWVGSWAYAQQYGLDVVNLILSNMYGPEDHFEAERSHALGALIMKFASAKETGAPEVIVWGSGKPVREWLHVDDGAEAMIRAIDAPATTDIVNIGVGKGISILELAEVIRDAVGYKGRIVLDPSKPDGAPFKTVDGARGTRLLGWSPTRGLRQGIQDTVAWYIEQGAAQ</sequence>
<evidence type="ECO:0000259" key="5">
    <source>
        <dbReference type="Pfam" id="PF01370"/>
    </source>
</evidence>
<dbReference type="PANTHER" id="PTHR43238">
    <property type="entry name" value="GDP-L-FUCOSE SYNTHASE"/>
    <property type="match status" value="1"/>
</dbReference>
<reference evidence="6 7" key="1">
    <citation type="submission" date="2021-06" db="EMBL/GenBank/DDBJ databases">
        <authorList>
            <person name="Lee D.H."/>
        </authorList>
    </citation>
    <scope>NUCLEOTIDE SEQUENCE [LARGE SCALE GENOMIC DNA]</scope>
    <source>
        <strain evidence="6 7">MMS21-HV4-11</strain>
    </source>
</reference>
<evidence type="ECO:0000256" key="3">
    <source>
        <dbReference type="ARBA" id="ARBA00023235"/>
    </source>
</evidence>
<evidence type="ECO:0000313" key="7">
    <source>
        <dbReference type="Proteomes" id="UP000727907"/>
    </source>
</evidence>
<evidence type="ECO:0000313" key="6">
    <source>
        <dbReference type="EMBL" id="MBU8875568.1"/>
    </source>
</evidence>
<feature type="active site" description="Proton donor/acceptor" evidence="4">
    <location>
        <position position="131"/>
    </location>
</feature>
<comment type="caution">
    <text evidence="6">The sequence shown here is derived from an EMBL/GenBank/DDBJ whole genome shotgun (WGS) entry which is preliminary data.</text>
</comment>
<dbReference type="HAMAP" id="MF_00956">
    <property type="entry name" value="GDP_fucose_synth"/>
    <property type="match status" value="1"/>
</dbReference>
<comment type="similarity">
    <text evidence="4">Belongs to the NAD(P)-dependent epimerase/dehydratase family. Fucose synthase subfamily.</text>
</comment>
<feature type="binding site" evidence="4">
    <location>
        <begin position="6"/>
        <end position="12"/>
    </location>
    <ligand>
        <name>NADP(+)</name>
        <dbReference type="ChEBI" id="CHEBI:58349"/>
    </ligand>
</feature>
<feature type="binding site" evidence="4">
    <location>
        <position position="174"/>
    </location>
    <ligand>
        <name>NADP(+)</name>
        <dbReference type="ChEBI" id="CHEBI:58349"/>
    </ligand>
</feature>
<feature type="binding site" evidence="4">
    <location>
        <position position="204"/>
    </location>
    <ligand>
        <name>substrate</name>
    </ligand>
</feature>
<keyword evidence="3 4" id="KW-0413">Isomerase</keyword>
<feature type="site" description="Important for catalytic activity" evidence="4">
    <location>
        <position position="103"/>
    </location>
</feature>
<evidence type="ECO:0000256" key="2">
    <source>
        <dbReference type="ARBA" id="ARBA00023002"/>
    </source>
</evidence>
<feature type="binding site" evidence="4">
    <location>
        <position position="182"/>
    </location>
    <ligand>
        <name>substrate</name>
    </ligand>
</feature>
<comment type="pathway">
    <text evidence="4">Nucleotide-sugar biosynthesis; GDP-L-fucose biosynthesis via de novo pathway; GDP-L-fucose from GDP-alpha-D-mannose: step 2/2.</text>
</comment>
<comment type="function">
    <text evidence="4">Catalyzes the two-step NADP-dependent conversion of GDP-4-dehydro-6-deoxy-D-mannose to GDP-fucose, involving an epimerase and a reductase reaction.</text>
</comment>
<accession>A0ABS6IQU2</accession>
<feature type="binding site" evidence="4">
    <location>
        <position position="197"/>
    </location>
    <ligand>
        <name>substrate</name>
    </ligand>
</feature>
<feature type="domain" description="NAD-dependent epimerase/dehydratase" evidence="5">
    <location>
        <begin position="2"/>
        <end position="232"/>
    </location>
</feature>
<name>A0ABS6IQU2_9HYPH</name>
<dbReference type="RefSeq" id="WP_216963016.1">
    <property type="nucleotide sequence ID" value="NZ_JAHOPB010000001.1"/>
</dbReference>
<keyword evidence="7" id="KW-1185">Reference proteome</keyword>
<proteinExistence type="inferred from homology"/>
<dbReference type="PANTHER" id="PTHR43238:SF1">
    <property type="entry name" value="GDP-L-FUCOSE SYNTHASE"/>
    <property type="match status" value="1"/>
</dbReference>
<dbReference type="Pfam" id="PF01370">
    <property type="entry name" value="Epimerase"/>
    <property type="match status" value="1"/>
</dbReference>
<feature type="site" description="Important for catalytic activity" evidence="4">
    <location>
        <position position="105"/>
    </location>
</feature>
<gene>
    <name evidence="4" type="primary">fcl</name>
    <name evidence="6" type="ORF">KQ910_17475</name>
</gene>
<dbReference type="InterPro" id="IPR001509">
    <property type="entry name" value="Epimerase_deHydtase"/>
</dbReference>
<dbReference type="InterPro" id="IPR028614">
    <property type="entry name" value="GDP_fucose/colitose_synth"/>
</dbReference>
<comment type="caution">
    <text evidence="4">Lacks conserved residue(s) required for the propagation of feature annotation.</text>
</comment>
<protein>
    <recommendedName>
        <fullName evidence="4">GDP-L-fucose synthase</fullName>
        <ecNumber evidence="4">1.1.1.271</ecNumber>
    </recommendedName>
    <alternativeName>
        <fullName evidence="4">GDP-4-keto-6-deoxy-D-mannose-3,5-epimerase-4-reductase</fullName>
    </alternativeName>
</protein>
<keyword evidence="1 4" id="KW-0521">NADP</keyword>
<feature type="binding site" evidence="4">
    <location>
        <position position="264"/>
    </location>
    <ligand>
        <name>substrate</name>
    </ligand>
</feature>
<evidence type="ECO:0000256" key="4">
    <source>
        <dbReference type="HAMAP-Rule" id="MF_00956"/>
    </source>
</evidence>
<dbReference type="EC" id="1.1.1.271" evidence="4"/>
<dbReference type="EMBL" id="JAHOPB010000001">
    <property type="protein sequence ID" value="MBU8875568.1"/>
    <property type="molecule type" value="Genomic_DNA"/>
</dbReference>
<organism evidence="6 7">
    <name type="scientific">Reyranella humidisoli</name>
    <dbReference type="NCBI Taxonomy" id="2849149"/>
    <lineage>
        <taxon>Bacteria</taxon>
        <taxon>Pseudomonadati</taxon>
        <taxon>Pseudomonadota</taxon>
        <taxon>Alphaproteobacteria</taxon>
        <taxon>Hyphomicrobiales</taxon>
        <taxon>Reyranellaceae</taxon>
        <taxon>Reyranella</taxon>
    </lineage>
</organism>
<dbReference type="Proteomes" id="UP000727907">
    <property type="component" value="Unassembled WGS sequence"/>
</dbReference>
<comment type="catalytic activity">
    <reaction evidence="4">
        <text>GDP-beta-L-fucose + NADP(+) = GDP-4-dehydro-alpha-D-rhamnose + NADPH + H(+)</text>
        <dbReference type="Rhea" id="RHEA:18885"/>
        <dbReference type="ChEBI" id="CHEBI:15378"/>
        <dbReference type="ChEBI" id="CHEBI:57273"/>
        <dbReference type="ChEBI" id="CHEBI:57783"/>
        <dbReference type="ChEBI" id="CHEBI:57964"/>
        <dbReference type="ChEBI" id="CHEBI:58349"/>
        <dbReference type="EC" id="1.1.1.271"/>
    </reaction>
</comment>
<evidence type="ECO:0000256" key="1">
    <source>
        <dbReference type="ARBA" id="ARBA00022857"/>
    </source>
</evidence>